<dbReference type="Proteomes" id="UP000467840">
    <property type="component" value="Chromosome 10"/>
</dbReference>
<dbReference type="GO" id="GO:0098542">
    <property type="term" value="P:defense response to other organism"/>
    <property type="evidence" value="ECO:0007669"/>
    <property type="project" value="TreeGrafter"/>
</dbReference>
<dbReference type="AlphaFoldDB" id="A0A6A6N0K4"/>
<accession>A0A6A6N0K4</accession>
<proteinExistence type="predicted"/>
<dbReference type="InterPro" id="IPR058922">
    <property type="entry name" value="WHD_DRP"/>
</dbReference>
<comment type="caution">
    <text evidence="3">The sequence shown here is derived from an EMBL/GenBank/DDBJ whole genome shotgun (WGS) entry which is preliminary data.</text>
</comment>
<dbReference type="PANTHER" id="PTHR23155">
    <property type="entry name" value="DISEASE RESISTANCE PROTEIN RP"/>
    <property type="match status" value="1"/>
</dbReference>
<gene>
    <name evidence="3" type="ORF">GH714_014084</name>
</gene>
<dbReference type="EMBL" id="JAAGAX010000003">
    <property type="protein sequence ID" value="KAF2319230.1"/>
    <property type="molecule type" value="Genomic_DNA"/>
</dbReference>
<dbReference type="PANTHER" id="PTHR23155:SF1139">
    <property type="entry name" value="CC-NBS-LRR RESISTANCE PROTEIN"/>
    <property type="match status" value="1"/>
</dbReference>
<dbReference type="Pfam" id="PF23559">
    <property type="entry name" value="WHD_DRP"/>
    <property type="match status" value="1"/>
</dbReference>
<feature type="domain" description="Disease resistance protein winged helix" evidence="2">
    <location>
        <begin position="2"/>
        <end position="50"/>
    </location>
</feature>
<keyword evidence="4" id="KW-1185">Reference proteome</keyword>
<keyword evidence="1" id="KW-0677">Repeat</keyword>
<evidence type="ECO:0000256" key="1">
    <source>
        <dbReference type="ARBA" id="ARBA00022737"/>
    </source>
</evidence>
<reference evidence="3 4" key="1">
    <citation type="journal article" date="2020" name="Mol. Plant">
        <title>The Chromosome-Based Rubber Tree Genome Provides New Insights into Spurge Genome Evolution and Rubber Biosynthesis.</title>
        <authorList>
            <person name="Liu J."/>
            <person name="Shi C."/>
            <person name="Shi C.C."/>
            <person name="Li W."/>
            <person name="Zhang Q.J."/>
            <person name="Zhang Y."/>
            <person name="Li K."/>
            <person name="Lu H.F."/>
            <person name="Shi C."/>
            <person name="Zhu S.T."/>
            <person name="Xiao Z.Y."/>
            <person name="Nan H."/>
            <person name="Yue Y."/>
            <person name="Zhu X.G."/>
            <person name="Wu Y."/>
            <person name="Hong X.N."/>
            <person name="Fan G.Y."/>
            <person name="Tong Y."/>
            <person name="Zhang D."/>
            <person name="Mao C.L."/>
            <person name="Liu Y.L."/>
            <person name="Hao S.J."/>
            <person name="Liu W.Q."/>
            <person name="Lv M.Q."/>
            <person name="Zhang H.B."/>
            <person name="Liu Y."/>
            <person name="Hu-Tang G.R."/>
            <person name="Wang J.P."/>
            <person name="Wang J.H."/>
            <person name="Sun Y.H."/>
            <person name="Ni S.B."/>
            <person name="Chen W.B."/>
            <person name="Zhang X.C."/>
            <person name="Jiao Y.N."/>
            <person name="Eichler E.E."/>
            <person name="Li G.H."/>
            <person name="Liu X."/>
            <person name="Gao L.Z."/>
        </authorList>
    </citation>
    <scope>NUCLEOTIDE SEQUENCE [LARGE SCALE GENOMIC DNA]</scope>
    <source>
        <strain evidence="4">cv. GT1</strain>
        <tissue evidence="3">Leaf</tissue>
    </source>
</reference>
<evidence type="ECO:0000259" key="2">
    <source>
        <dbReference type="Pfam" id="PF23559"/>
    </source>
</evidence>
<sequence length="175" mass="19341">MAEGLVGCNEDEGNKYFNALLQNSFFQDAERDKYENVRWCKMHDLVHDLALSLSNSETLTLENCSAADDISRIRRAHVDRRNASILAAFPTGGIIPSNLDWGMAAICEDEGKRLIFQGFNHLQVLGGPQALEELVDCNRFGGSSSTCSYGDFLRKVALQFQEAKVLEGGPPHDTS</sequence>
<protein>
    <recommendedName>
        <fullName evidence="2">Disease resistance protein winged helix domain-containing protein</fullName>
    </recommendedName>
</protein>
<dbReference type="InterPro" id="IPR044974">
    <property type="entry name" value="Disease_R_plants"/>
</dbReference>
<evidence type="ECO:0000313" key="4">
    <source>
        <dbReference type="Proteomes" id="UP000467840"/>
    </source>
</evidence>
<name>A0A6A6N0K4_HEVBR</name>
<organism evidence="3 4">
    <name type="scientific">Hevea brasiliensis</name>
    <name type="common">Para rubber tree</name>
    <name type="synonym">Siphonia brasiliensis</name>
    <dbReference type="NCBI Taxonomy" id="3981"/>
    <lineage>
        <taxon>Eukaryota</taxon>
        <taxon>Viridiplantae</taxon>
        <taxon>Streptophyta</taxon>
        <taxon>Embryophyta</taxon>
        <taxon>Tracheophyta</taxon>
        <taxon>Spermatophyta</taxon>
        <taxon>Magnoliopsida</taxon>
        <taxon>eudicotyledons</taxon>
        <taxon>Gunneridae</taxon>
        <taxon>Pentapetalae</taxon>
        <taxon>rosids</taxon>
        <taxon>fabids</taxon>
        <taxon>Malpighiales</taxon>
        <taxon>Euphorbiaceae</taxon>
        <taxon>Crotonoideae</taxon>
        <taxon>Micrandreae</taxon>
        <taxon>Hevea</taxon>
    </lineage>
</organism>
<evidence type="ECO:0000313" key="3">
    <source>
        <dbReference type="EMBL" id="KAF2319230.1"/>
    </source>
</evidence>